<dbReference type="InterPro" id="IPR002100">
    <property type="entry name" value="TF_MADSbox"/>
</dbReference>
<comment type="subcellular location">
    <subcellularLocation>
        <location evidence="1">Nucleus</location>
    </subcellularLocation>
</comment>
<feature type="domain" description="MADS-box" evidence="6">
    <location>
        <begin position="1"/>
        <end position="41"/>
    </location>
</feature>
<dbReference type="EMBL" id="JAKOGI010000786">
    <property type="protein sequence ID" value="KAJ8430515.1"/>
    <property type="molecule type" value="Genomic_DNA"/>
</dbReference>
<protein>
    <recommendedName>
        <fullName evidence="6">MADS-box domain-containing protein</fullName>
    </recommendedName>
</protein>
<keyword evidence="4" id="KW-0804">Transcription</keyword>
<comment type="caution">
    <text evidence="7">The sequence shown here is derived from an EMBL/GenBank/DDBJ whole genome shotgun (WGS) entry which is preliminary data.</text>
</comment>
<dbReference type="Gene3D" id="3.40.1810.10">
    <property type="entry name" value="Transcription factor, MADS-box"/>
    <property type="match status" value="1"/>
</dbReference>
<dbReference type="SUPFAM" id="SSF55455">
    <property type="entry name" value="SRF-like"/>
    <property type="match status" value="1"/>
</dbReference>
<evidence type="ECO:0000256" key="3">
    <source>
        <dbReference type="ARBA" id="ARBA00023125"/>
    </source>
</evidence>
<accession>A0A9Q1Q6Y0</accession>
<dbReference type="OrthoDB" id="601557at2759"/>
<evidence type="ECO:0000256" key="5">
    <source>
        <dbReference type="ARBA" id="ARBA00023242"/>
    </source>
</evidence>
<dbReference type="AlphaFoldDB" id="A0A9Q1Q6Y0"/>
<proteinExistence type="predicted"/>
<dbReference type="GO" id="GO:0046983">
    <property type="term" value="F:protein dimerization activity"/>
    <property type="evidence" value="ECO:0007669"/>
    <property type="project" value="InterPro"/>
</dbReference>
<evidence type="ECO:0000313" key="8">
    <source>
        <dbReference type="Proteomes" id="UP001153076"/>
    </source>
</evidence>
<evidence type="ECO:0000256" key="1">
    <source>
        <dbReference type="ARBA" id="ARBA00004123"/>
    </source>
</evidence>
<organism evidence="7 8">
    <name type="scientific">Carnegiea gigantea</name>
    <dbReference type="NCBI Taxonomy" id="171969"/>
    <lineage>
        <taxon>Eukaryota</taxon>
        <taxon>Viridiplantae</taxon>
        <taxon>Streptophyta</taxon>
        <taxon>Embryophyta</taxon>
        <taxon>Tracheophyta</taxon>
        <taxon>Spermatophyta</taxon>
        <taxon>Magnoliopsida</taxon>
        <taxon>eudicotyledons</taxon>
        <taxon>Gunneridae</taxon>
        <taxon>Pentapetalae</taxon>
        <taxon>Caryophyllales</taxon>
        <taxon>Cactineae</taxon>
        <taxon>Cactaceae</taxon>
        <taxon>Cactoideae</taxon>
        <taxon>Echinocereeae</taxon>
        <taxon>Carnegiea</taxon>
    </lineage>
</organism>
<keyword evidence="3" id="KW-0238">DNA-binding</keyword>
<gene>
    <name evidence="7" type="ORF">Cgig2_012914</name>
</gene>
<evidence type="ECO:0000313" key="7">
    <source>
        <dbReference type="EMBL" id="KAJ8430515.1"/>
    </source>
</evidence>
<keyword evidence="8" id="KW-1185">Reference proteome</keyword>
<dbReference type="GO" id="GO:0000981">
    <property type="term" value="F:DNA-binding transcription factor activity, RNA polymerase II-specific"/>
    <property type="evidence" value="ECO:0007669"/>
    <property type="project" value="TreeGrafter"/>
</dbReference>
<name>A0A9Q1Q6Y0_9CARY</name>
<keyword evidence="5" id="KW-0539">Nucleus</keyword>
<dbReference type="PROSITE" id="PS50066">
    <property type="entry name" value="MADS_BOX_2"/>
    <property type="match status" value="1"/>
</dbReference>
<evidence type="ECO:0000259" key="6">
    <source>
        <dbReference type="PROSITE" id="PS50066"/>
    </source>
</evidence>
<reference evidence="7" key="1">
    <citation type="submission" date="2022-04" db="EMBL/GenBank/DDBJ databases">
        <title>Carnegiea gigantea Genome sequencing and assembly v2.</title>
        <authorList>
            <person name="Copetti D."/>
            <person name="Sanderson M.J."/>
            <person name="Burquez A."/>
            <person name="Wojciechowski M.F."/>
        </authorList>
    </citation>
    <scope>NUCLEOTIDE SEQUENCE</scope>
    <source>
        <strain evidence="7">SGP5-SGP5p</strain>
        <tissue evidence="7">Aerial part</tissue>
    </source>
</reference>
<sequence length="325" mass="36974">MEFISKEKARNATCVKRKKGLIKKCHEFSILCNVPLCIIIYPYKEGNQPLRQPEVYAFEKRDYRSQDQMTYSNKLDLAQARDPEVARKIINKYLLVPKEDKGKRALNLYDMFDEWKRKADQELAKLRQKKALARYPIWDPALDEFSPDELMKLLVDLDQKLELVSQRIKGAQVQAGLGPLFDLTPVSSLTIPSNVNAHHYHQMGCSDFEVMNQYSMFNYHPMGNTQECNQIIPFDPNGLPGQVTSGHDGGGGKNNVVVCNMHMMGVDPMYYDFQGPGIVDRVAVAASSYGGTNSLPMSMPFQLPMLSSVKMPMQCQVFYDKKSRP</sequence>
<dbReference type="Pfam" id="PF00319">
    <property type="entry name" value="SRF-TF"/>
    <property type="match status" value="1"/>
</dbReference>
<evidence type="ECO:0000256" key="2">
    <source>
        <dbReference type="ARBA" id="ARBA00023015"/>
    </source>
</evidence>
<dbReference type="PANTHER" id="PTHR11945:SF176">
    <property type="entry name" value="MADS-BOX TRANSCRIPTION FACTOR FAMILY PROTEIN"/>
    <property type="match status" value="1"/>
</dbReference>
<dbReference type="InterPro" id="IPR036879">
    <property type="entry name" value="TF_MADSbox_sf"/>
</dbReference>
<dbReference type="SMART" id="SM00432">
    <property type="entry name" value="MADS"/>
    <property type="match status" value="1"/>
</dbReference>
<evidence type="ECO:0000256" key="4">
    <source>
        <dbReference type="ARBA" id="ARBA00023163"/>
    </source>
</evidence>
<dbReference type="GO" id="GO:0005634">
    <property type="term" value="C:nucleus"/>
    <property type="evidence" value="ECO:0007669"/>
    <property type="project" value="UniProtKB-SubCell"/>
</dbReference>
<dbReference type="PANTHER" id="PTHR11945">
    <property type="entry name" value="MADS BOX PROTEIN"/>
    <property type="match status" value="1"/>
</dbReference>
<dbReference type="GO" id="GO:0000978">
    <property type="term" value="F:RNA polymerase II cis-regulatory region sequence-specific DNA binding"/>
    <property type="evidence" value="ECO:0007669"/>
    <property type="project" value="TreeGrafter"/>
</dbReference>
<dbReference type="Proteomes" id="UP001153076">
    <property type="component" value="Unassembled WGS sequence"/>
</dbReference>
<keyword evidence="2" id="KW-0805">Transcription regulation</keyword>